<dbReference type="AlphaFoldDB" id="A0A4V5NHN3"/>
<sequence>MKQLRNVRHPCNCKQPNPRIEIDRICRETEYLSTKGKELRQDLLTAIQQLKALPASSEQLHARAATESDLKSRVRALQKQMTRVSENLRKVESNVHIDNHSHLVAELPALHNDLREAGKHLNMWAWYTAERESQAEGKWLDTRRWYWVESREARPVEDEDRARVAEKSPLIGEVVAEGVTVGTEMDELD</sequence>
<keyword evidence="3" id="KW-1185">Reference proteome</keyword>
<comment type="caution">
    <text evidence="2">The sequence shown here is derived from an EMBL/GenBank/DDBJ whole genome shotgun (WGS) entry which is preliminary data.</text>
</comment>
<keyword evidence="1" id="KW-0175">Coiled coil</keyword>
<protein>
    <submittedName>
        <fullName evidence="2">Uncharacterized protein</fullName>
    </submittedName>
</protein>
<dbReference type="Proteomes" id="UP000309340">
    <property type="component" value="Unassembled WGS sequence"/>
</dbReference>
<organism evidence="2 3">
    <name type="scientific">Friedmanniomyces simplex</name>
    <dbReference type="NCBI Taxonomy" id="329884"/>
    <lineage>
        <taxon>Eukaryota</taxon>
        <taxon>Fungi</taxon>
        <taxon>Dikarya</taxon>
        <taxon>Ascomycota</taxon>
        <taxon>Pezizomycotina</taxon>
        <taxon>Dothideomycetes</taxon>
        <taxon>Dothideomycetidae</taxon>
        <taxon>Mycosphaerellales</taxon>
        <taxon>Teratosphaeriaceae</taxon>
        <taxon>Friedmanniomyces</taxon>
    </lineage>
</organism>
<feature type="coiled-coil region" evidence="1">
    <location>
        <begin position="67"/>
        <end position="94"/>
    </location>
</feature>
<dbReference type="EMBL" id="NAJQ01000083">
    <property type="protein sequence ID" value="TKA79739.1"/>
    <property type="molecule type" value="Genomic_DNA"/>
</dbReference>
<proteinExistence type="predicted"/>
<gene>
    <name evidence="2" type="ORF">B0A55_04366</name>
</gene>
<evidence type="ECO:0000256" key="1">
    <source>
        <dbReference type="SAM" id="Coils"/>
    </source>
</evidence>
<evidence type="ECO:0000313" key="2">
    <source>
        <dbReference type="EMBL" id="TKA79739.1"/>
    </source>
</evidence>
<dbReference type="OrthoDB" id="3839991at2759"/>
<name>A0A4V5NHN3_9PEZI</name>
<accession>A0A4V5NHN3</accession>
<reference evidence="2 3" key="1">
    <citation type="submission" date="2017-03" db="EMBL/GenBank/DDBJ databases">
        <title>Genomes of endolithic fungi from Antarctica.</title>
        <authorList>
            <person name="Coleine C."/>
            <person name="Masonjones S."/>
            <person name="Stajich J.E."/>
        </authorList>
    </citation>
    <scope>NUCLEOTIDE SEQUENCE [LARGE SCALE GENOMIC DNA]</scope>
    <source>
        <strain evidence="2 3">CCFEE 5184</strain>
    </source>
</reference>
<evidence type="ECO:0000313" key="3">
    <source>
        <dbReference type="Proteomes" id="UP000309340"/>
    </source>
</evidence>